<evidence type="ECO:0000313" key="5">
    <source>
        <dbReference type="EMBL" id="RZF60625.1"/>
    </source>
</evidence>
<gene>
    <name evidence="5" type="ORF">EWE75_22105</name>
</gene>
<evidence type="ECO:0000313" key="6">
    <source>
        <dbReference type="Proteomes" id="UP000292085"/>
    </source>
</evidence>
<proteinExistence type="predicted"/>
<dbReference type="PROSITE" id="PS00356">
    <property type="entry name" value="HTH_LACI_1"/>
    <property type="match status" value="1"/>
</dbReference>
<dbReference type="SUPFAM" id="SSF53822">
    <property type="entry name" value="Periplasmic binding protein-like I"/>
    <property type="match status" value="1"/>
</dbReference>
<protein>
    <submittedName>
        <fullName evidence="5">LacI family transcriptional regulator</fullName>
    </submittedName>
</protein>
<dbReference type="GO" id="GO:0003700">
    <property type="term" value="F:DNA-binding transcription factor activity"/>
    <property type="evidence" value="ECO:0007669"/>
    <property type="project" value="TreeGrafter"/>
</dbReference>
<dbReference type="Gene3D" id="1.10.260.40">
    <property type="entry name" value="lambda repressor-like DNA-binding domains"/>
    <property type="match status" value="1"/>
</dbReference>
<dbReference type="InterPro" id="IPR046335">
    <property type="entry name" value="LacI/GalR-like_sensor"/>
</dbReference>
<dbReference type="EMBL" id="SGIS01000059">
    <property type="protein sequence ID" value="RZF60625.1"/>
    <property type="molecule type" value="Genomic_DNA"/>
</dbReference>
<dbReference type="PANTHER" id="PTHR30146">
    <property type="entry name" value="LACI-RELATED TRANSCRIPTIONAL REPRESSOR"/>
    <property type="match status" value="1"/>
</dbReference>
<dbReference type="Pfam" id="PF00356">
    <property type="entry name" value="LacI"/>
    <property type="match status" value="1"/>
</dbReference>
<dbReference type="OrthoDB" id="7939625at2"/>
<dbReference type="SMART" id="SM00354">
    <property type="entry name" value="HTH_LACI"/>
    <property type="match status" value="1"/>
</dbReference>
<keyword evidence="6" id="KW-1185">Reference proteome</keyword>
<dbReference type="InterPro" id="IPR028082">
    <property type="entry name" value="Peripla_BP_I"/>
</dbReference>
<dbReference type="PRINTS" id="PR00036">
    <property type="entry name" value="HTHLACI"/>
</dbReference>
<feature type="domain" description="HTH lacI-type" evidence="4">
    <location>
        <begin position="19"/>
        <end position="73"/>
    </location>
</feature>
<accession>A0A4Q6XM76</accession>
<sequence length="364" mass="39193">MKMPFTTAQARGKTMAKRPTIKDLAEAAGVSVGTASRVINRHPNVGEAVLRKVNEAIERLGFTPDVAAQSMRGGSTRTIGIIIRDIAVPALASFTRAAQDTLHEAGYILLILCSTDSKERELELLDVLQKRRVDGLIMAASSERDADVLAALKRLGLPILLLDRKYPEDWDAVLVDHEAGIGEAMDHLLSLGHRRIGLVTGQPLVHPSCARINGYRMKLLEAGLEYDPTLVRAGSFDRNGAFFEASALLSLHDRPTALIAGGIDMLGGVLRAIRSLKLAVPNDISLIGSADTELATFSTPPTNVIRYDAAEQGRLSAQILLNRLAGRSGPEPHQLTIASQYVMRGSCAPPATRTCTMPGRADVR</sequence>
<dbReference type="PANTHER" id="PTHR30146:SF138">
    <property type="entry name" value="TRANSCRIPTIONAL REGULATORY PROTEIN"/>
    <property type="match status" value="1"/>
</dbReference>
<keyword evidence="1" id="KW-0805">Transcription regulation</keyword>
<dbReference type="AlphaFoldDB" id="A0A4Q6XM76"/>
<dbReference type="SUPFAM" id="SSF47413">
    <property type="entry name" value="lambda repressor-like DNA-binding domains"/>
    <property type="match status" value="1"/>
</dbReference>
<keyword evidence="2" id="KW-0238">DNA-binding</keyword>
<dbReference type="PROSITE" id="PS50932">
    <property type="entry name" value="HTH_LACI_2"/>
    <property type="match status" value="1"/>
</dbReference>
<dbReference type="InterPro" id="IPR000843">
    <property type="entry name" value="HTH_LacI"/>
</dbReference>
<dbReference type="RefSeq" id="WP_130160247.1">
    <property type="nucleotide sequence ID" value="NZ_SGIS01000059.1"/>
</dbReference>
<organism evidence="5 6">
    <name type="scientific">Sphingomonas populi</name>
    <dbReference type="NCBI Taxonomy" id="2484750"/>
    <lineage>
        <taxon>Bacteria</taxon>
        <taxon>Pseudomonadati</taxon>
        <taxon>Pseudomonadota</taxon>
        <taxon>Alphaproteobacteria</taxon>
        <taxon>Sphingomonadales</taxon>
        <taxon>Sphingomonadaceae</taxon>
        <taxon>Sphingomonas</taxon>
    </lineage>
</organism>
<dbReference type="GO" id="GO:0000976">
    <property type="term" value="F:transcription cis-regulatory region binding"/>
    <property type="evidence" value="ECO:0007669"/>
    <property type="project" value="TreeGrafter"/>
</dbReference>
<evidence type="ECO:0000256" key="3">
    <source>
        <dbReference type="ARBA" id="ARBA00023163"/>
    </source>
</evidence>
<dbReference type="Proteomes" id="UP000292085">
    <property type="component" value="Unassembled WGS sequence"/>
</dbReference>
<dbReference type="Pfam" id="PF13377">
    <property type="entry name" value="Peripla_BP_3"/>
    <property type="match status" value="1"/>
</dbReference>
<evidence type="ECO:0000256" key="1">
    <source>
        <dbReference type="ARBA" id="ARBA00023015"/>
    </source>
</evidence>
<dbReference type="InterPro" id="IPR010982">
    <property type="entry name" value="Lambda_DNA-bd_dom_sf"/>
</dbReference>
<evidence type="ECO:0000256" key="2">
    <source>
        <dbReference type="ARBA" id="ARBA00023125"/>
    </source>
</evidence>
<name>A0A4Q6XM76_9SPHN</name>
<dbReference type="Gene3D" id="3.40.50.2300">
    <property type="match status" value="2"/>
</dbReference>
<evidence type="ECO:0000259" key="4">
    <source>
        <dbReference type="PROSITE" id="PS50932"/>
    </source>
</evidence>
<keyword evidence="3" id="KW-0804">Transcription</keyword>
<comment type="caution">
    <text evidence="5">The sequence shown here is derived from an EMBL/GenBank/DDBJ whole genome shotgun (WGS) entry which is preliminary data.</text>
</comment>
<reference evidence="5 6" key="1">
    <citation type="submission" date="2019-02" db="EMBL/GenBank/DDBJ databases">
        <authorList>
            <person name="Li Y."/>
        </authorList>
    </citation>
    <scope>NUCLEOTIDE SEQUENCE [LARGE SCALE GENOMIC DNA]</scope>
    <source>
        <strain evidence="5 6">3-7</strain>
    </source>
</reference>
<dbReference type="CDD" id="cd01392">
    <property type="entry name" value="HTH_LacI"/>
    <property type="match status" value="1"/>
</dbReference>